<evidence type="ECO:0000313" key="3">
    <source>
        <dbReference type="Proteomes" id="UP001434883"/>
    </source>
</evidence>
<gene>
    <name evidence="2" type="ORF">XENOCAPTIV_028030</name>
</gene>
<reference evidence="2 3" key="1">
    <citation type="submission" date="2021-06" db="EMBL/GenBank/DDBJ databases">
        <authorList>
            <person name="Palmer J.M."/>
        </authorList>
    </citation>
    <scope>NUCLEOTIDE SEQUENCE [LARGE SCALE GENOMIC DNA]</scope>
    <source>
        <strain evidence="2 3">XC_2019</strain>
        <tissue evidence="2">Muscle</tissue>
    </source>
</reference>
<sequence length="136" mass="14749">PSVTRTCGTLRLRTQLLIGLCLTVTGWTSCGALAIFASSLLHLYRVNASEIRCIDSRIVFKPPHFSFQSTPACHLLPPSPIGYHHGNLLFTSPVQSRLLPVGGTHPPGFLLRPLIVSGCSQPLRKSQNRVAGRAEP</sequence>
<dbReference type="EMBL" id="JAHRIN010025957">
    <property type="protein sequence ID" value="MEQ2200351.1"/>
    <property type="molecule type" value="Genomic_DNA"/>
</dbReference>
<evidence type="ECO:0000313" key="2">
    <source>
        <dbReference type="EMBL" id="MEQ2200351.1"/>
    </source>
</evidence>
<keyword evidence="3" id="KW-1185">Reference proteome</keyword>
<comment type="caution">
    <text evidence="2">The sequence shown here is derived from an EMBL/GenBank/DDBJ whole genome shotgun (WGS) entry which is preliminary data.</text>
</comment>
<dbReference type="Proteomes" id="UP001434883">
    <property type="component" value="Unassembled WGS sequence"/>
</dbReference>
<feature type="non-terminal residue" evidence="2">
    <location>
        <position position="1"/>
    </location>
</feature>
<proteinExistence type="predicted"/>
<name>A0ABV0QX06_9TELE</name>
<evidence type="ECO:0008006" key="4">
    <source>
        <dbReference type="Google" id="ProtNLM"/>
    </source>
</evidence>
<evidence type="ECO:0000256" key="1">
    <source>
        <dbReference type="SAM" id="Phobius"/>
    </source>
</evidence>
<organism evidence="2 3">
    <name type="scientific">Xenoophorus captivus</name>
    <dbReference type="NCBI Taxonomy" id="1517983"/>
    <lineage>
        <taxon>Eukaryota</taxon>
        <taxon>Metazoa</taxon>
        <taxon>Chordata</taxon>
        <taxon>Craniata</taxon>
        <taxon>Vertebrata</taxon>
        <taxon>Euteleostomi</taxon>
        <taxon>Actinopterygii</taxon>
        <taxon>Neopterygii</taxon>
        <taxon>Teleostei</taxon>
        <taxon>Neoteleostei</taxon>
        <taxon>Acanthomorphata</taxon>
        <taxon>Ovalentaria</taxon>
        <taxon>Atherinomorphae</taxon>
        <taxon>Cyprinodontiformes</taxon>
        <taxon>Goodeidae</taxon>
        <taxon>Xenoophorus</taxon>
    </lineage>
</organism>
<keyword evidence="1" id="KW-0472">Membrane</keyword>
<protein>
    <recommendedName>
        <fullName evidence="4">Secreted protein</fullName>
    </recommendedName>
</protein>
<keyword evidence="1" id="KW-0812">Transmembrane</keyword>
<feature type="transmembrane region" description="Helical" evidence="1">
    <location>
        <begin position="16"/>
        <end position="44"/>
    </location>
</feature>
<accession>A0ABV0QX06</accession>
<keyword evidence="1" id="KW-1133">Transmembrane helix</keyword>